<dbReference type="EMBL" id="CP036433">
    <property type="protein sequence ID" value="QDU97924.1"/>
    <property type="molecule type" value="Genomic_DNA"/>
</dbReference>
<gene>
    <name evidence="1" type="ORF">Pla8534_57830</name>
</gene>
<dbReference type="KEGG" id="lcre:Pla8534_57830"/>
<evidence type="ECO:0000313" key="2">
    <source>
        <dbReference type="Proteomes" id="UP000317648"/>
    </source>
</evidence>
<reference evidence="1 2" key="1">
    <citation type="submission" date="2019-02" db="EMBL/GenBank/DDBJ databases">
        <title>Deep-cultivation of Planctomycetes and their phenomic and genomic characterization uncovers novel biology.</title>
        <authorList>
            <person name="Wiegand S."/>
            <person name="Jogler M."/>
            <person name="Boedeker C."/>
            <person name="Pinto D."/>
            <person name="Vollmers J."/>
            <person name="Rivas-Marin E."/>
            <person name="Kohn T."/>
            <person name="Peeters S.H."/>
            <person name="Heuer A."/>
            <person name="Rast P."/>
            <person name="Oberbeckmann S."/>
            <person name="Bunk B."/>
            <person name="Jeske O."/>
            <person name="Meyerdierks A."/>
            <person name="Storesund J.E."/>
            <person name="Kallscheuer N."/>
            <person name="Luecker S."/>
            <person name="Lage O.M."/>
            <person name="Pohl T."/>
            <person name="Merkel B.J."/>
            <person name="Hornburger P."/>
            <person name="Mueller R.-W."/>
            <person name="Bruemmer F."/>
            <person name="Labrenz M."/>
            <person name="Spormann A.M."/>
            <person name="Op den Camp H."/>
            <person name="Overmann J."/>
            <person name="Amann R."/>
            <person name="Jetten M.S.M."/>
            <person name="Mascher T."/>
            <person name="Medema M.H."/>
            <person name="Devos D.P."/>
            <person name="Kaster A.-K."/>
            <person name="Ovreas L."/>
            <person name="Rohde M."/>
            <person name="Galperin M.Y."/>
            <person name="Jogler C."/>
        </authorList>
    </citation>
    <scope>NUCLEOTIDE SEQUENCE [LARGE SCALE GENOMIC DNA]</scope>
    <source>
        <strain evidence="1 2">Pla85_3_4</strain>
    </source>
</reference>
<protein>
    <submittedName>
        <fullName evidence="1">Uncharacterized protein</fullName>
    </submittedName>
</protein>
<accession>A0A518E1H4</accession>
<name>A0A518E1H4_9BACT</name>
<evidence type="ECO:0000313" key="1">
    <source>
        <dbReference type="EMBL" id="QDU97924.1"/>
    </source>
</evidence>
<proteinExistence type="predicted"/>
<dbReference type="AlphaFoldDB" id="A0A518E1H4"/>
<keyword evidence="2" id="KW-1185">Reference proteome</keyword>
<sequence>MSDVAETQRFLRYKSASRNQDVKVQRSAKMNHPRGALRQRSPQNFRAILAVAMLALLARSASAQSASPAEAADFPARMQAVVGFVWAENPLRSGLYRLSATQDVAIWLDRRVDPDQHVDFAVRDLPLEEALRRLAGELQLGVCQVGPVVYLGPPETAAKLATVSALREQEAAALPAAARASLGRRRSSTWKDLATPQGLLQQLSRDSNVRIVGLETLPHDLWPGNRLPGCTFVERLTLIAAGFDLTFEFSPDGKAVRFQRLPETAVLERTYDLNGPSDPRVKDLQRRFPAAHLRVSGSKLLVAAGAQDQDAIGRLLRGEAAERPPVKPAAGGIKVYSVKFENQPAGVVASTVAKQLGLTLKASPEVRERLQMLVSVDVKEVSLDELLKKALAPTGLSYRRDAEVLEILPGE</sequence>
<organism evidence="1 2">
    <name type="scientific">Lignipirellula cremea</name>
    <dbReference type="NCBI Taxonomy" id="2528010"/>
    <lineage>
        <taxon>Bacteria</taxon>
        <taxon>Pseudomonadati</taxon>
        <taxon>Planctomycetota</taxon>
        <taxon>Planctomycetia</taxon>
        <taxon>Pirellulales</taxon>
        <taxon>Pirellulaceae</taxon>
        <taxon>Lignipirellula</taxon>
    </lineage>
</organism>
<dbReference type="Proteomes" id="UP000317648">
    <property type="component" value="Chromosome"/>
</dbReference>